<keyword evidence="4 5" id="KW-0472">Membrane</keyword>
<feature type="transmembrane region" description="Helical" evidence="5">
    <location>
        <begin position="87"/>
        <end position="109"/>
    </location>
</feature>
<evidence type="ECO:0000256" key="5">
    <source>
        <dbReference type="SAM" id="Phobius"/>
    </source>
</evidence>
<dbReference type="EMBL" id="JAAIUW010000009">
    <property type="protein sequence ID" value="KAF7815998.1"/>
    <property type="molecule type" value="Genomic_DNA"/>
</dbReference>
<dbReference type="InterPro" id="IPR004853">
    <property type="entry name" value="Sugar_P_trans_dom"/>
</dbReference>
<evidence type="ECO:0000256" key="2">
    <source>
        <dbReference type="ARBA" id="ARBA00022692"/>
    </source>
</evidence>
<gene>
    <name evidence="7" type="ORF">G2W53_029967</name>
</gene>
<protein>
    <submittedName>
        <fullName evidence="7">Nucleotide-sugar uncharacterized transporter 2</fullName>
    </submittedName>
</protein>
<sequence length="382" mass="41559">MGWLDSLWGEADVRKTIKRKDSDAGEAGRALEELRSSLYNELRTSEGAKRQQQRYCGPVVAMTFNFMVSVSIIMANKLVMGRVGFNFPIFLTFVHYITAWLLLAFFKAISVLPVSPPSKTTPYSSIFTLGAIMAFASGLANTSLKYNSVGFYQMAKIAVTPTIVLAEFMLFRKTISFKKVAALCAVSVGVAIATVSDLEFNLFGALIATAWIIPSAINKILWSTLQQQANWTALALMWKTTPITIFFLVPLMPWLDPPGVLSFNWNVSNITAILISALLGFLLQWSGALALGATSATSHVVLGQFKTCVILLGGYLIFDSDPGIVSIGGAVIALSGMSVYTSLNLQQPQEKQLPKINSPLLKPKANNDDSTDLDVKITPIVV</sequence>
<comment type="subcellular location">
    <subcellularLocation>
        <location evidence="1">Membrane</location>
        <topology evidence="1">Multi-pass membrane protein</topology>
    </subcellularLocation>
</comment>
<keyword evidence="2 5" id="KW-0812">Transmembrane</keyword>
<comment type="caution">
    <text evidence="7">The sequence shown here is derived from an EMBL/GenBank/DDBJ whole genome shotgun (WGS) entry which is preliminary data.</text>
</comment>
<feature type="transmembrane region" description="Helical" evidence="5">
    <location>
        <begin position="55"/>
        <end position="75"/>
    </location>
</feature>
<accession>A0A834T6G8</accession>
<organism evidence="7 8">
    <name type="scientific">Senna tora</name>
    <dbReference type="NCBI Taxonomy" id="362788"/>
    <lineage>
        <taxon>Eukaryota</taxon>
        <taxon>Viridiplantae</taxon>
        <taxon>Streptophyta</taxon>
        <taxon>Embryophyta</taxon>
        <taxon>Tracheophyta</taxon>
        <taxon>Spermatophyta</taxon>
        <taxon>Magnoliopsida</taxon>
        <taxon>eudicotyledons</taxon>
        <taxon>Gunneridae</taxon>
        <taxon>Pentapetalae</taxon>
        <taxon>rosids</taxon>
        <taxon>fabids</taxon>
        <taxon>Fabales</taxon>
        <taxon>Fabaceae</taxon>
        <taxon>Caesalpinioideae</taxon>
        <taxon>Cassia clade</taxon>
        <taxon>Senna</taxon>
    </lineage>
</organism>
<dbReference type="PANTHER" id="PTHR11132">
    <property type="entry name" value="SOLUTE CARRIER FAMILY 35"/>
    <property type="match status" value="1"/>
</dbReference>
<evidence type="ECO:0000256" key="3">
    <source>
        <dbReference type="ARBA" id="ARBA00022989"/>
    </source>
</evidence>
<feature type="transmembrane region" description="Helical" evidence="5">
    <location>
        <begin position="121"/>
        <end position="139"/>
    </location>
</feature>
<feature type="transmembrane region" description="Helical" evidence="5">
    <location>
        <begin position="151"/>
        <end position="171"/>
    </location>
</feature>
<evidence type="ECO:0000259" key="6">
    <source>
        <dbReference type="Pfam" id="PF03151"/>
    </source>
</evidence>
<dbReference type="GO" id="GO:0016020">
    <property type="term" value="C:membrane"/>
    <property type="evidence" value="ECO:0007669"/>
    <property type="project" value="UniProtKB-SubCell"/>
</dbReference>
<feature type="domain" description="Sugar phosphate transporter" evidence="6">
    <location>
        <begin position="63"/>
        <end position="340"/>
    </location>
</feature>
<evidence type="ECO:0000256" key="1">
    <source>
        <dbReference type="ARBA" id="ARBA00004141"/>
    </source>
</evidence>
<proteinExistence type="predicted"/>
<feature type="transmembrane region" description="Helical" evidence="5">
    <location>
        <begin position="233"/>
        <end position="252"/>
    </location>
</feature>
<feature type="transmembrane region" description="Helical" evidence="5">
    <location>
        <begin position="202"/>
        <end position="221"/>
    </location>
</feature>
<dbReference type="InterPro" id="IPR050186">
    <property type="entry name" value="TPT_transporter"/>
</dbReference>
<feature type="transmembrane region" description="Helical" evidence="5">
    <location>
        <begin position="272"/>
        <end position="293"/>
    </location>
</feature>
<dbReference type="Pfam" id="PF03151">
    <property type="entry name" value="TPT"/>
    <property type="match status" value="1"/>
</dbReference>
<evidence type="ECO:0000256" key="4">
    <source>
        <dbReference type="ARBA" id="ARBA00023136"/>
    </source>
</evidence>
<dbReference type="Proteomes" id="UP000634136">
    <property type="component" value="Unassembled WGS sequence"/>
</dbReference>
<feature type="transmembrane region" description="Helical" evidence="5">
    <location>
        <begin position="300"/>
        <end position="318"/>
    </location>
</feature>
<dbReference type="OrthoDB" id="5547497at2759"/>
<name>A0A834T6G8_9FABA</name>
<evidence type="ECO:0000313" key="7">
    <source>
        <dbReference type="EMBL" id="KAF7815998.1"/>
    </source>
</evidence>
<keyword evidence="3 5" id="KW-1133">Transmembrane helix</keyword>
<reference evidence="7" key="1">
    <citation type="submission" date="2020-09" db="EMBL/GenBank/DDBJ databases">
        <title>Genome-Enabled Discovery of Anthraquinone Biosynthesis in Senna tora.</title>
        <authorList>
            <person name="Kang S.-H."/>
            <person name="Pandey R.P."/>
            <person name="Lee C.-M."/>
            <person name="Sim J.-S."/>
            <person name="Jeong J.-T."/>
            <person name="Choi B.-S."/>
            <person name="Jung M."/>
            <person name="Ginzburg D."/>
            <person name="Zhao K."/>
            <person name="Won S.Y."/>
            <person name="Oh T.-J."/>
            <person name="Yu Y."/>
            <person name="Kim N.-H."/>
            <person name="Lee O.R."/>
            <person name="Lee T.-H."/>
            <person name="Bashyal P."/>
            <person name="Kim T.-S."/>
            <person name="Lee W.-H."/>
            <person name="Kawkins C."/>
            <person name="Kim C.-K."/>
            <person name="Kim J.S."/>
            <person name="Ahn B.O."/>
            <person name="Rhee S.Y."/>
            <person name="Sohng J.K."/>
        </authorList>
    </citation>
    <scope>NUCLEOTIDE SEQUENCE</scope>
    <source>
        <tissue evidence="7">Leaf</tissue>
    </source>
</reference>
<feature type="transmembrane region" description="Helical" evidence="5">
    <location>
        <begin position="324"/>
        <end position="343"/>
    </location>
</feature>
<keyword evidence="8" id="KW-1185">Reference proteome</keyword>
<dbReference type="AlphaFoldDB" id="A0A834T6G8"/>
<evidence type="ECO:0000313" key="8">
    <source>
        <dbReference type="Proteomes" id="UP000634136"/>
    </source>
</evidence>